<dbReference type="InterPro" id="IPR011834">
    <property type="entry name" value="Agluc_phsphrylas"/>
</dbReference>
<dbReference type="RefSeq" id="WP_123929760.1">
    <property type="nucleotide sequence ID" value="NZ_RKRE01000002.1"/>
</dbReference>
<sequence length="851" mass="97351">MFFFRSLAVMPPLPPALAKLAVLAKNFWWSWEPGADAVFRWLDEELWDNLHHNPVAFLLSLPPEKLAEAAQNPEYMEIYEECCARFEKYLNQPTWFDQTFPDKKERVIAYLSAEFGIHECLPIYSGGLGLLAGDHLKAASDLGLPLVAVGLLYKFGYFNQEINPEGWQEARYPLLNFYKMPITPVTDGEGRELEVQVELSGQNICRTVSLRIWEATVGRVKLYLLDSDTPRNRVEDRQLTGRLYGGDHEMRLVQEILLGIGGVRALRAMGIEPVVWHINEGHAAFSVLERLRELVSEGLELETAREVVRASTIFTTHTPVPAGHDIFQPELLSCYFEHFYHQGSLNWNAFVAPAYDPDRQGYNMTLLAHRHASYTNAVSRLHGETTRRMFFHIYPGIPEAEIPVTTVTNGVHIETWVAPEWVERFNRVAGDKWRTPYNSPEVWEKIAKMPAAEIWSVRKELKARMLEKCRARLLAQRQRYFASPSQQEEIETYLPPDVLTVVFARRFTTYKRAYLLLRDRERLARLVNDPEQPVQFIFAGKAHPADRSGQEIIKQIYDLSQEEPFRGKVTFVEEYDIELAQCLVQGADVWLNTPRRPLEASGTSGQKAVLNGTVHLSILDGWWPEAYNGKNGFAVGRGEVLPDDTTQDYYDSLSLYAVLEDVVIPAYYRRTHGVPRDWIEIIREGWRSIPHYFNTGRMVKEYAARFYVPLMERYDQLVKDNYAAARRVRDFKEYLTQNWPAVAVLSVTAERPALPVAGQTIAVAATVRLGAIKPEDVVVEIMLGRSKDWQLTEMNGVRMELTEALGDATYRFSGTITLTQGALGYTVRVRPADSMFVHPFELPLIAWAPEF</sequence>
<dbReference type="GO" id="GO:0008184">
    <property type="term" value="F:glycogen phosphorylase activity"/>
    <property type="evidence" value="ECO:0007669"/>
    <property type="project" value="InterPro"/>
</dbReference>
<evidence type="ECO:0000313" key="7">
    <source>
        <dbReference type="EMBL" id="RPF47052.1"/>
    </source>
</evidence>
<evidence type="ECO:0000259" key="6">
    <source>
        <dbReference type="Pfam" id="PF11897"/>
    </source>
</evidence>
<dbReference type="SUPFAM" id="SSF53756">
    <property type="entry name" value="UDP-Glycosyltransferase/glycogen phosphorylase"/>
    <property type="match status" value="1"/>
</dbReference>
<comment type="caution">
    <text evidence="7">The sequence shown here is derived from an EMBL/GenBank/DDBJ whole genome shotgun (WGS) entry which is preliminary data.</text>
</comment>
<feature type="domain" description="DUF3417" evidence="6">
    <location>
        <begin position="13"/>
        <end position="121"/>
    </location>
</feature>
<keyword evidence="4" id="KW-0663">Pyridoxal phosphate</keyword>
<dbReference type="OrthoDB" id="9760804at2"/>
<accession>A0A3N5BG56</accession>
<dbReference type="InterPro" id="IPR024517">
    <property type="entry name" value="Glycogen_phosphorylase_DUF3417"/>
</dbReference>
<evidence type="ECO:0000256" key="2">
    <source>
        <dbReference type="ARBA" id="ARBA00006047"/>
    </source>
</evidence>
<dbReference type="InterPro" id="IPR052182">
    <property type="entry name" value="Glycogen/Maltodextrin_Phosph"/>
</dbReference>
<comment type="similarity">
    <text evidence="2">Belongs to the glycogen phosphorylase family.</text>
</comment>
<dbReference type="Proteomes" id="UP000282654">
    <property type="component" value="Unassembled WGS sequence"/>
</dbReference>
<dbReference type="Pfam" id="PF11897">
    <property type="entry name" value="DUF3417"/>
    <property type="match status" value="1"/>
</dbReference>
<feature type="chain" id="PRO_5017934598" evidence="5">
    <location>
        <begin position="19"/>
        <end position="851"/>
    </location>
</feature>
<evidence type="ECO:0000256" key="4">
    <source>
        <dbReference type="PIRSR" id="PIRSR000460-1"/>
    </source>
</evidence>
<dbReference type="Pfam" id="PF00343">
    <property type="entry name" value="Phosphorylase"/>
    <property type="match status" value="1"/>
</dbReference>
<organism evidence="7 8">
    <name type="scientific">Thermodesulfitimonas autotrophica</name>
    <dbReference type="NCBI Taxonomy" id="1894989"/>
    <lineage>
        <taxon>Bacteria</taxon>
        <taxon>Bacillati</taxon>
        <taxon>Bacillota</taxon>
        <taxon>Clostridia</taxon>
        <taxon>Thermoanaerobacterales</taxon>
        <taxon>Thermoanaerobacteraceae</taxon>
        <taxon>Thermodesulfitimonas</taxon>
    </lineage>
</organism>
<evidence type="ECO:0000256" key="5">
    <source>
        <dbReference type="SAM" id="SignalP"/>
    </source>
</evidence>
<dbReference type="EMBL" id="RKRE01000002">
    <property type="protein sequence ID" value="RPF47052.1"/>
    <property type="molecule type" value="Genomic_DNA"/>
</dbReference>
<gene>
    <name evidence="7" type="ORF">EDD75_1323</name>
</gene>
<dbReference type="Gene3D" id="3.40.50.2000">
    <property type="entry name" value="Glycogen Phosphorylase B"/>
    <property type="match status" value="2"/>
</dbReference>
<protein>
    <submittedName>
        <fullName evidence="7">Maltodextrin phosphorylase</fullName>
    </submittedName>
</protein>
<evidence type="ECO:0000256" key="1">
    <source>
        <dbReference type="ARBA" id="ARBA00001275"/>
    </source>
</evidence>
<keyword evidence="3" id="KW-0021">Allosteric enzyme</keyword>
<dbReference type="GO" id="GO:0005975">
    <property type="term" value="P:carbohydrate metabolic process"/>
    <property type="evidence" value="ECO:0007669"/>
    <property type="project" value="InterPro"/>
</dbReference>
<proteinExistence type="inferred from homology"/>
<feature type="modified residue" description="N6-(pyridoxal phosphate)lysine" evidence="4">
    <location>
        <position position="607"/>
    </location>
</feature>
<evidence type="ECO:0000256" key="3">
    <source>
        <dbReference type="ARBA" id="ARBA00022533"/>
    </source>
</evidence>
<feature type="signal peptide" evidence="5">
    <location>
        <begin position="1"/>
        <end position="18"/>
    </location>
</feature>
<evidence type="ECO:0000313" key="8">
    <source>
        <dbReference type="Proteomes" id="UP000282654"/>
    </source>
</evidence>
<reference evidence="7 8" key="1">
    <citation type="submission" date="2018-11" db="EMBL/GenBank/DDBJ databases">
        <title>Genomic Encyclopedia of Type Strains, Phase IV (KMG-IV): sequencing the most valuable type-strain genomes for metagenomic binning, comparative biology and taxonomic classification.</title>
        <authorList>
            <person name="Goeker M."/>
        </authorList>
    </citation>
    <scope>NUCLEOTIDE SEQUENCE [LARGE SCALE GENOMIC DNA]</scope>
    <source>
        <strain evidence="7 8">DSM 102936</strain>
    </source>
</reference>
<dbReference type="PIRSF" id="PIRSF000460">
    <property type="entry name" value="Pprylas_GlgP"/>
    <property type="match status" value="1"/>
</dbReference>
<keyword evidence="5" id="KW-0732">Signal</keyword>
<dbReference type="NCBIfam" id="TIGR02094">
    <property type="entry name" value="more_P_ylases"/>
    <property type="match status" value="1"/>
</dbReference>
<dbReference type="GO" id="GO:0030170">
    <property type="term" value="F:pyridoxal phosphate binding"/>
    <property type="evidence" value="ECO:0007669"/>
    <property type="project" value="InterPro"/>
</dbReference>
<dbReference type="PANTHER" id="PTHR42655">
    <property type="entry name" value="GLYCOGEN PHOSPHORYLASE"/>
    <property type="match status" value="1"/>
</dbReference>
<dbReference type="AlphaFoldDB" id="A0A3N5BG56"/>
<keyword evidence="8" id="KW-1185">Reference proteome</keyword>
<dbReference type="InterPro" id="IPR000811">
    <property type="entry name" value="Glyco_trans_35"/>
</dbReference>
<name>A0A3N5BG56_9THEO</name>
<comment type="catalytic activity">
    <reaction evidence="1">
        <text>[(1-&gt;4)-alpha-D-glucosyl](n) + phosphate = [(1-&gt;4)-alpha-D-glucosyl](n-1) + alpha-D-glucose 1-phosphate</text>
        <dbReference type="Rhea" id="RHEA:41732"/>
        <dbReference type="Rhea" id="RHEA-COMP:9584"/>
        <dbReference type="Rhea" id="RHEA-COMP:9586"/>
        <dbReference type="ChEBI" id="CHEBI:15444"/>
        <dbReference type="ChEBI" id="CHEBI:43474"/>
        <dbReference type="ChEBI" id="CHEBI:58601"/>
        <dbReference type="EC" id="2.4.1.1"/>
    </reaction>
</comment>
<dbReference type="PANTHER" id="PTHR42655:SF1">
    <property type="entry name" value="GLYCOGEN PHOSPHORYLASE"/>
    <property type="match status" value="1"/>
</dbReference>